<evidence type="ECO:0000313" key="1">
    <source>
        <dbReference type="EMBL" id="MCX4237307.1"/>
    </source>
</evidence>
<dbReference type="Proteomes" id="UP001165590">
    <property type="component" value="Unassembled WGS sequence"/>
</dbReference>
<evidence type="ECO:0000313" key="2">
    <source>
        <dbReference type="Proteomes" id="UP001165590"/>
    </source>
</evidence>
<sequence length="628" mass="67720">MSTSLLQAIASGAPGAAGLERLESAERSMRMLLLRSLLERVAQLPPEALGPMAPASEAWTMAVEAQRRSPSAVETTVADPFVRTWATRLLRRLEEELASEPAGKDTRDTNEPPLWVEIGQFHCLAAAVTVRAGSGPATLRLPTTRGHVWLPSLGVAGPVDDGPYGVAEVQVSAEGVVLHGAGATAEMTWRSAGPGRRWQPLLDMRAASPTVGPLYLDTVTPYRDFGSVLLPTTSVGEASHTWRTRLAEATDLLERSHPETHRAFTTLVTSVVPLPTPSTDPMAVASASSQDAFGAVAMSLPPDRTQAAAALAHESRHQQLNALLALVPLVSGPDPDPDRDGRADEPVFFAPWRSDPRPALGLLHGTFAFAGVADFWRTHRWEAADAREAALAHFEFAVLRQQVGEGVRTLASAGRLTSPGETFVSALADVVDSWQDEEVPDLPAALARRVCAGRRAMWRLRHLVPDGVTDRLLADAWRSGKVYGGPVRLLPRPRPELVRPDSRGALSRLFLSRPEVFAEDRRAARGETAACMEAIAGESAGAERWFRDRIARRPEDQEAWVGWAATWEEHERPPAARLLMERPELVVGLRRTLRGSGADGPDPLALAGWLAESGTLLGEGSSGVPDHV</sequence>
<dbReference type="NCBIfam" id="TIGR04267">
    <property type="entry name" value="mod_HExxH"/>
    <property type="match status" value="1"/>
</dbReference>
<dbReference type="InterPro" id="IPR026337">
    <property type="entry name" value="AKG_HExxH"/>
</dbReference>
<protein>
    <submittedName>
        <fullName evidence="1">HEXXH motif-containing putative peptide modification protein</fullName>
    </submittedName>
</protein>
<accession>A0ABT3VBJ2</accession>
<dbReference type="RefSeq" id="WP_267029730.1">
    <property type="nucleotide sequence ID" value="NZ_JAIFZO010000002.1"/>
</dbReference>
<proteinExistence type="predicted"/>
<gene>
    <name evidence="1" type="ORF">K3769_31960</name>
</gene>
<name>A0ABT3VBJ2_9ACTN</name>
<reference evidence="1" key="1">
    <citation type="journal article" date="2022" name="bioRxiv">
        <title>Discovery and biosynthetic assessment of Streptomyces ortus sp nov. isolated from a deep-sea sponge.</title>
        <authorList>
            <person name="Williams S.E."/>
        </authorList>
    </citation>
    <scope>NUCLEOTIDE SEQUENCE</scope>
    <source>
        <strain evidence="1">A15ISP2-DRY2</strain>
    </source>
</reference>
<keyword evidence="2" id="KW-1185">Reference proteome</keyword>
<comment type="caution">
    <text evidence="1">The sequence shown here is derived from an EMBL/GenBank/DDBJ whole genome shotgun (WGS) entry which is preliminary data.</text>
</comment>
<dbReference type="EMBL" id="JAIFZO010000002">
    <property type="protein sequence ID" value="MCX4237307.1"/>
    <property type="molecule type" value="Genomic_DNA"/>
</dbReference>
<organism evidence="1 2">
    <name type="scientific">Streptomyces ortus</name>
    <dbReference type="NCBI Taxonomy" id="2867268"/>
    <lineage>
        <taxon>Bacteria</taxon>
        <taxon>Bacillati</taxon>
        <taxon>Actinomycetota</taxon>
        <taxon>Actinomycetes</taxon>
        <taxon>Kitasatosporales</taxon>
        <taxon>Streptomycetaceae</taxon>
        <taxon>Streptomyces</taxon>
    </lineage>
</organism>